<reference evidence="6" key="1">
    <citation type="journal article" date="2019" name="Int. J. Syst. Evol. Microbiol.">
        <title>The Global Catalogue of Microorganisms (GCM) 10K type strain sequencing project: providing services to taxonomists for standard genome sequencing and annotation.</title>
        <authorList>
            <consortium name="The Broad Institute Genomics Platform"/>
            <consortium name="The Broad Institute Genome Sequencing Center for Infectious Disease"/>
            <person name="Wu L."/>
            <person name="Ma J."/>
        </authorList>
    </citation>
    <scope>NUCLEOTIDE SEQUENCE [LARGE SCALE GENOMIC DNA]</scope>
    <source>
        <strain evidence="6">CCM 8604</strain>
    </source>
</reference>
<feature type="compositionally biased region" description="Low complexity" evidence="1">
    <location>
        <begin position="444"/>
        <end position="464"/>
    </location>
</feature>
<feature type="domain" description="CNA-B" evidence="4">
    <location>
        <begin position="612"/>
        <end position="702"/>
    </location>
</feature>
<feature type="signal peptide" evidence="3">
    <location>
        <begin position="1"/>
        <end position="22"/>
    </location>
</feature>
<feature type="transmembrane region" description="Helical" evidence="2">
    <location>
        <begin position="761"/>
        <end position="781"/>
    </location>
</feature>
<feature type="compositionally biased region" description="Polar residues" evidence="1">
    <location>
        <begin position="433"/>
        <end position="443"/>
    </location>
</feature>
<evidence type="ECO:0000259" key="4">
    <source>
        <dbReference type="Pfam" id="PF05738"/>
    </source>
</evidence>
<accession>A0ABW2Y5I9</accession>
<evidence type="ECO:0000313" key="5">
    <source>
        <dbReference type="EMBL" id="MFD0705474.1"/>
    </source>
</evidence>
<keyword evidence="2" id="KW-1133">Transmembrane helix</keyword>
<evidence type="ECO:0000313" key="6">
    <source>
        <dbReference type="Proteomes" id="UP001597036"/>
    </source>
</evidence>
<feature type="compositionally biased region" description="Low complexity" evidence="1">
    <location>
        <begin position="741"/>
        <end position="753"/>
    </location>
</feature>
<keyword evidence="6" id="KW-1185">Reference proteome</keyword>
<sequence>MIVMFLSATVTSFTLNQTVAHAAGTPSAEHSSDSAMWNTLGTESGKKVSAGLKADASVEVSDSNGAYLRPASDGKIHINTSGQITVDYKAEITPGEGLDESQDYILGRWVKVRLCGTDMPRPTRSNFTFAGGTDINAVTFDVKDLPADSQGDNCYEVTFGNPWVEGQDFVTNNGNNKIVYPNTEFTLGNYSTYDVMSISGQDFQIPSKITYSKTVLKNCLNTDLHMHMSTKATVGLVADSNLLQTDPQPVITSGPDASQCCAADFTSTTTRYGGNLGTYLMNFIVKTTGARNSQFSNLKVTVDGQPYVEGSDYTVEPTEIQDGMAVLQGKFAGESAEKFTSDKWLDGDGDQAPHTIVISGTFTAPCCTMNDKLMATVALGVARPPEDASAFDEDSVTLTTSYTYSVKKETSDKPVTLHTNDGNTSVTRHYTITVTNNAPTTPGSSQYSSGSMSTRDVTSSSSSGRESDSSRSRTMRRATRDFSTSTAVAGSCLVSSAPVYDIPATPDGFTLDSVTVDGNSAESTPQGYRVTPGVTLNPGQSQSFNVEVTYDVTPNKLTAEQVSKLQQCAVSNSTSPNKTLGIFNETTMSGDSDTEGYTNNYVCTPVYVKTSIKVSKKWVDSDNQEGKRPDFVKIQLLADGKAAEGKTLELKSENDWASSFDNLDAIKDGKLVTYTVEEIDVASGYKAAVDGSMREGYTVTNTYTPVPQPQPIVPNTPTSNKPHTPTKPTQSSQRTVPTVKASNSSKSSQSAPSLARTGTDVIMQGLGGVLAFVAAIITLALRRREV</sequence>
<keyword evidence="2" id="KW-0472">Membrane</keyword>
<organism evidence="5 6">
    <name type="scientific">Alloscardovia venturai</name>
    <dbReference type="NCBI Taxonomy" id="1769421"/>
    <lineage>
        <taxon>Bacteria</taxon>
        <taxon>Bacillati</taxon>
        <taxon>Actinomycetota</taxon>
        <taxon>Actinomycetes</taxon>
        <taxon>Bifidobacteriales</taxon>
        <taxon>Bifidobacteriaceae</taxon>
        <taxon>Alloscardovia</taxon>
    </lineage>
</organism>
<proteinExistence type="predicted"/>
<evidence type="ECO:0000256" key="1">
    <source>
        <dbReference type="SAM" id="MobiDB-lite"/>
    </source>
</evidence>
<feature type="chain" id="PRO_5046518533" evidence="3">
    <location>
        <begin position="23"/>
        <end position="786"/>
    </location>
</feature>
<dbReference type="InterPro" id="IPR008454">
    <property type="entry name" value="Collagen-bd_Cna-like_B-typ_dom"/>
</dbReference>
<dbReference type="SUPFAM" id="SSF49478">
    <property type="entry name" value="Cna protein B-type domain"/>
    <property type="match status" value="1"/>
</dbReference>
<dbReference type="Gene3D" id="2.60.40.1140">
    <property type="entry name" value="Collagen-binding surface protein Cna, B-type domain"/>
    <property type="match status" value="1"/>
</dbReference>
<dbReference type="Pfam" id="PF05738">
    <property type="entry name" value="Cna_B"/>
    <property type="match status" value="1"/>
</dbReference>
<dbReference type="EMBL" id="JBHTHQ010000021">
    <property type="protein sequence ID" value="MFD0705474.1"/>
    <property type="molecule type" value="Genomic_DNA"/>
</dbReference>
<evidence type="ECO:0000256" key="3">
    <source>
        <dbReference type="SAM" id="SignalP"/>
    </source>
</evidence>
<dbReference type="Proteomes" id="UP001597036">
    <property type="component" value="Unassembled WGS sequence"/>
</dbReference>
<protein>
    <submittedName>
        <fullName evidence="5">Cna B-type domain-containing protein</fullName>
    </submittedName>
</protein>
<gene>
    <name evidence="5" type="ORF">ACFQY8_06930</name>
</gene>
<dbReference type="CDD" id="cd00222">
    <property type="entry name" value="CollagenBindB"/>
    <property type="match status" value="1"/>
</dbReference>
<feature type="region of interest" description="Disordered" evidence="1">
    <location>
        <begin position="701"/>
        <end position="753"/>
    </location>
</feature>
<name>A0ABW2Y5I9_9BIFI</name>
<feature type="region of interest" description="Disordered" evidence="1">
    <location>
        <begin position="433"/>
        <end position="482"/>
    </location>
</feature>
<comment type="caution">
    <text evidence="5">The sequence shown here is derived from an EMBL/GenBank/DDBJ whole genome shotgun (WGS) entry which is preliminary data.</text>
</comment>
<evidence type="ECO:0000256" key="2">
    <source>
        <dbReference type="SAM" id="Phobius"/>
    </source>
</evidence>
<dbReference type="RefSeq" id="WP_377939159.1">
    <property type="nucleotide sequence ID" value="NZ_JBHTHQ010000021.1"/>
</dbReference>
<keyword evidence="3" id="KW-0732">Signal</keyword>
<feature type="compositionally biased region" description="Polar residues" evidence="1">
    <location>
        <begin position="715"/>
        <end position="736"/>
    </location>
</feature>
<keyword evidence="2" id="KW-0812">Transmembrane</keyword>